<reference evidence="2 3" key="1">
    <citation type="submission" date="2018-01" db="EMBL/GenBank/DDBJ databases">
        <authorList>
            <person name="Clerissi C."/>
        </authorList>
    </citation>
    <scope>NUCLEOTIDE SEQUENCE [LARGE SCALE GENOMIC DNA]</scope>
    <source>
        <strain evidence="2">Cupriavidus taiwanensis STM 6160</strain>
    </source>
</reference>
<gene>
    <name evidence="2" type="ORF">CBM2607_20421</name>
</gene>
<protein>
    <submittedName>
        <fullName evidence="2">Uncharacterized protein</fullName>
    </submittedName>
</protein>
<accession>A0A375HDP7</accession>
<dbReference type="AlphaFoldDB" id="A0A375HDP7"/>
<feature type="compositionally biased region" description="Basic and acidic residues" evidence="1">
    <location>
        <begin position="16"/>
        <end position="26"/>
    </location>
</feature>
<dbReference type="Proteomes" id="UP000255168">
    <property type="component" value="Chromosome I"/>
</dbReference>
<proteinExistence type="predicted"/>
<evidence type="ECO:0000256" key="1">
    <source>
        <dbReference type="SAM" id="MobiDB-lite"/>
    </source>
</evidence>
<sequence>MTLRALRPGQITPARQADRPLSRDLCDPAQNRYRYTTA</sequence>
<feature type="region of interest" description="Disordered" evidence="1">
    <location>
        <begin position="1"/>
        <end position="38"/>
    </location>
</feature>
<dbReference type="EMBL" id="LT984806">
    <property type="protein sequence ID" value="SPD48427.1"/>
    <property type="molecule type" value="Genomic_DNA"/>
</dbReference>
<evidence type="ECO:0000313" key="2">
    <source>
        <dbReference type="EMBL" id="SPD48427.1"/>
    </source>
</evidence>
<evidence type="ECO:0000313" key="3">
    <source>
        <dbReference type="Proteomes" id="UP000255168"/>
    </source>
</evidence>
<organism evidence="2 3">
    <name type="scientific">Cupriavidus neocaledonicus</name>
    <dbReference type="NCBI Taxonomy" id="1040979"/>
    <lineage>
        <taxon>Bacteria</taxon>
        <taxon>Pseudomonadati</taxon>
        <taxon>Pseudomonadota</taxon>
        <taxon>Betaproteobacteria</taxon>
        <taxon>Burkholderiales</taxon>
        <taxon>Burkholderiaceae</taxon>
        <taxon>Cupriavidus</taxon>
    </lineage>
</organism>
<name>A0A375HDP7_9BURK</name>